<evidence type="ECO:0000313" key="3">
    <source>
        <dbReference type="Proteomes" id="UP000198757"/>
    </source>
</evidence>
<feature type="domain" description="Glycosyltransferase 2-like" evidence="1">
    <location>
        <begin position="8"/>
        <end position="130"/>
    </location>
</feature>
<dbReference type="CDD" id="cd00761">
    <property type="entry name" value="Glyco_tranf_GTA_type"/>
    <property type="match status" value="1"/>
</dbReference>
<dbReference type="STRING" id="1285928.SAMN04487894_101632"/>
<accession>A0A1G6JV84</accession>
<proteinExistence type="predicted"/>
<evidence type="ECO:0000259" key="1">
    <source>
        <dbReference type="Pfam" id="PF00535"/>
    </source>
</evidence>
<keyword evidence="2" id="KW-0808">Transferase</keyword>
<dbReference type="RefSeq" id="WP_176954294.1">
    <property type="nucleotide sequence ID" value="NZ_FMZO01000001.1"/>
</dbReference>
<dbReference type="Pfam" id="PF00535">
    <property type="entry name" value="Glycos_transf_2"/>
    <property type="match status" value="1"/>
</dbReference>
<dbReference type="SUPFAM" id="SSF53448">
    <property type="entry name" value="Nucleotide-diphospho-sugar transferases"/>
    <property type="match status" value="1"/>
</dbReference>
<dbReference type="AlphaFoldDB" id="A0A1G6JV84"/>
<dbReference type="Gene3D" id="3.90.550.10">
    <property type="entry name" value="Spore Coat Polysaccharide Biosynthesis Protein SpsA, Chain A"/>
    <property type="match status" value="1"/>
</dbReference>
<dbReference type="PANTHER" id="PTHR22916:SF3">
    <property type="entry name" value="UDP-GLCNAC:BETAGAL BETA-1,3-N-ACETYLGLUCOSAMINYLTRANSFERASE-LIKE PROTEIN 1"/>
    <property type="match status" value="1"/>
</dbReference>
<dbReference type="PANTHER" id="PTHR22916">
    <property type="entry name" value="GLYCOSYLTRANSFERASE"/>
    <property type="match status" value="1"/>
</dbReference>
<name>A0A1G6JV84_NIADE</name>
<dbReference type="Proteomes" id="UP000198757">
    <property type="component" value="Unassembled WGS sequence"/>
</dbReference>
<gene>
    <name evidence="2" type="ORF">SAMN04487894_101632</name>
</gene>
<sequence>MNAPLIDVIIAVYNGQKFIGEAIASVQAQTCKALRILVADDGSEDQTATIVESLMAADQRIELLKYPHRGVSATLNAAIAQGSAPFIAFLDADDLWNNEKLEKQMEALLEDTADICFCMIREFETLAGKGAAIQQARPEPLKGYSKTAFLGKRVLFETYGGFDEQVSIGDFVEWFSRVIRAGGKEILLSEVLAYRRIHDHNTTLGVDKTAFLGLIKAHLDKKRKPDVHAQGSDQ</sequence>
<dbReference type="InterPro" id="IPR001173">
    <property type="entry name" value="Glyco_trans_2-like"/>
</dbReference>
<dbReference type="GO" id="GO:0016758">
    <property type="term" value="F:hexosyltransferase activity"/>
    <property type="evidence" value="ECO:0007669"/>
    <property type="project" value="UniProtKB-ARBA"/>
</dbReference>
<evidence type="ECO:0000313" key="2">
    <source>
        <dbReference type="EMBL" id="SDC21906.1"/>
    </source>
</evidence>
<organism evidence="2 3">
    <name type="scientific">Niabella drilacis (strain DSM 25811 / CCM 8410 / CCUG 62505 / LMG 26954 / E90)</name>
    <dbReference type="NCBI Taxonomy" id="1285928"/>
    <lineage>
        <taxon>Bacteria</taxon>
        <taxon>Pseudomonadati</taxon>
        <taxon>Bacteroidota</taxon>
        <taxon>Chitinophagia</taxon>
        <taxon>Chitinophagales</taxon>
        <taxon>Chitinophagaceae</taxon>
        <taxon>Niabella</taxon>
    </lineage>
</organism>
<protein>
    <submittedName>
        <fullName evidence="2">Glycosyltransferase involved in cell wall bisynthesis</fullName>
    </submittedName>
</protein>
<dbReference type="EMBL" id="FMZO01000001">
    <property type="protein sequence ID" value="SDC21906.1"/>
    <property type="molecule type" value="Genomic_DNA"/>
</dbReference>
<dbReference type="InterPro" id="IPR029044">
    <property type="entry name" value="Nucleotide-diphossugar_trans"/>
</dbReference>
<keyword evidence="3" id="KW-1185">Reference proteome</keyword>
<reference evidence="3" key="1">
    <citation type="submission" date="2016-10" db="EMBL/GenBank/DDBJ databases">
        <authorList>
            <person name="Varghese N."/>
            <person name="Submissions S."/>
        </authorList>
    </citation>
    <scope>NUCLEOTIDE SEQUENCE [LARGE SCALE GENOMIC DNA]</scope>
    <source>
        <strain evidence="3">DSM 25811 / CCM 8410 / LMG 26954 / E90</strain>
    </source>
</reference>